<dbReference type="Proteomes" id="UP001432060">
    <property type="component" value="Chromosome"/>
</dbReference>
<gene>
    <name evidence="2" type="ORF">OG515_00625</name>
</gene>
<keyword evidence="1" id="KW-0732">Signal</keyword>
<dbReference type="RefSeq" id="WP_329394665.1">
    <property type="nucleotide sequence ID" value="NZ_CP109019.1"/>
</dbReference>
<dbReference type="EMBL" id="CP109019">
    <property type="protein sequence ID" value="WUT80792.1"/>
    <property type="molecule type" value="Genomic_DNA"/>
</dbReference>
<proteinExistence type="predicted"/>
<feature type="signal peptide" evidence="1">
    <location>
        <begin position="1"/>
        <end position="24"/>
    </location>
</feature>
<keyword evidence="3" id="KW-1185">Reference proteome</keyword>
<sequence>MRTPLMAMAVAAIAAIGFAAPAQATVNTVDMPFGLAYGNSTATGTIHFTDGYTASVSGTVHAASDARQVCAYGMNGGTTSKTVCSPYAYAGEPNQSLSGSMRIEAAGGVQRVYLTMFDSNGIPLAGEFCGRSGCTRDF</sequence>
<reference evidence="2" key="1">
    <citation type="submission" date="2022-10" db="EMBL/GenBank/DDBJ databases">
        <title>The complete genomes of actinobacterial strains from the NBC collection.</title>
        <authorList>
            <person name="Joergensen T.S."/>
            <person name="Alvarez Arevalo M."/>
            <person name="Sterndorff E.B."/>
            <person name="Faurdal D."/>
            <person name="Vuksanovic O."/>
            <person name="Mourched A.-S."/>
            <person name="Charusanti P."/>
            <person name="Shaw S."/>
            <person name="Blin K."/>
            <person name="Weber T."/>
        </authorList>
    </citation>
    <scope>NUCLEOTIDE SEQUENCE</scope>
    <source>
        <strain evidence="2">NBC_00668</strain>
    </source>
</reference>
<organism evidence="2 3">
    <name type="scientific">Streptomyces melanogenes</name>
    <dbReference type="NCBI Taxonomy" id="67326"/>
    <lineage>
        <taxon>Bacteria</taxon>
        <taxon>Bacillati</taxon>
        <taxon>Actinomycetota</taxon>
        <taxon>Actinomycetes</taxon>
        <taxon>Kitasatosporales</taxon>
        <taxon>Streptomycetaceae</taxon>
        <taxon>Streptomyces</taxon>
    </lineage>
</organism>
<evidence type="ECO:0000313" key="3">
    <source>
        <dbReference type="Proteomes" id="UP001432060"/>
    </source>
</evidence>
<evidence type="ECO:0000313" key="2">
    <source>
        <dbReference type="EMBL" id="WUT80792.1"/>
    </source>
</evidence>
<evidence type="ECO:0000256" key="1">
    <source>
        <dbReference type="SAM" id="SignalP"/>
    </source>
</evidence>
<feature type="chain" id="PRO_5045230896" evidence="1">
    <location>
        <begin position="25"/>
        <end position="138"/>
    </location>
</feature>
<name>A0ABZ1XBU6_9ACTN</name>
<protein>
    <submittedName>
        <fullName evidence="2">Uncharacterized protein</fullName>
    </submittedName>
</protein>
<accession>A0ABZ1XBU6</accession>